<dbReference type="InterPro" id="IPR037401">
    <property type="entry name" value="SnoaL-like"/>
</dbReference>
<dbReference type="Proteomes" id="UP000595823">
    <property type="component" value="Chromosome"/>
</dbReference>
<dbReference type="EMBL" id="CP054705">
    <property type="protein sequence ID" value="QQK74866.1"/>
    <property type="molecule type" value="Genomic_DNA"/>
</dbReference>
<dbReference type="RefSeq" id="WP_200127262.1">
    <property type="nucleotide sequence ID" value="NZ_CP054705.1"/>
</dbReference>
<sequence>MENKKLFQKMNNAFATGDVGLIIENVAENIQWNMVGNSQVEGKRAVMEMMEPMRGVVAEEYVTKNIITGGNAGVIEGTMLMPMENGEKKTYAFCDIYKLDQDGKIEELTAYLIEMT</sequence>
<evidence type="ECO:0000259" key="1">
    <source>
        <dbReference type="Pfam" id="PF12680"/>
    </source>
</evidence>
<dbReference type="AlphaFoldDB" id="A0A7T6Z0U1"/>
<protein>
    <submittedName>
        <fullName evidence="2">Nuclear transport factor 2 family protein</fullName>
    </submittedName>
</protein>
<organism evidence="2 3">
    <name type="scientific">Salicibibacter cibarius</name>
    <dbReference type="NCBI Taxonomy" id="2743000"/>
    <lineage>
        <taxon>Bacteria</taxon>
        <taxon>Bacillati</taxon>
        <taxon>Bacillota</taxon>
        <taxon>Bacilli</taxon>
        <taxon>Bacillales</taxon>
        <taxon>Bacillaceae</taxon>
        <taxon>Salicibibacter</taxon>
    </lineage>
</organism>
<reference evidence="2 3" key="1">
    <citation type="submission" date="2020-06" db="EMBL/GenBank/DDBJ databases">
        <title>Genomic analysis of Salicibibacter sp. NKC5-3.</title>
        <authorList>
            <person name="Oh Y.J."/>
        </authorList>
    </citation>
    <scope>NUCLEOTIDE SEQUENCE [LARGE SCALE GENOMIC DNA]</scope>
    <source>
        <strain evidence="2 3">NKC5-3</strain>
    </source>
</reference>
<evidence type="ECO:0000313" key="2">
    <source>
        <dbReference type="EMBL" id="QQK74866.1"/>
    </source>
</evidence>
<evidence type="ECO:0000313" key="3">
    <source>
        <dbReference type="Proteomes" id="UP000595823"/>
    </source>
</evidence>
<dbReference type="Gene3D" id="3.10.450.50">
    <property type="match status" value="1"/>
</dbReference>
<feature type="domain" description="SnoaL-like" evidence="1">
    <location>
        <begin position="8"/>
        <end position="107"/>
    </location>
</feature>
<accession>A0A7T6Z0U1</accession>
<gene>
    <name evidence="2" type="ORF">HUG15_04090</name>
</gene>
<proteinExistence type="predicted"/>
<dbReference type="SUPFAM" id="SSF54427">
    <property type="entry name" value="NTF2-like"/>
    <property type="match status" value="1"/>
</dbReference>
<dbReference type="Pfam" id="PF12680">
    <property type="entry name" value="SnoaL_2"/>
    <property type="match status" value="1"/>
</dbReference>
<dbReference type="InterPro" id="IPR032710">
    <property type="entry name" value="NTF2-like_dom_sf"/>
</dbReference>
<dbReference type="KEGG" id="scia:HUG15_04090"/>
<name>A0A7T6Z0U1_9BACI</name>
<keyword evidence="3" id="KW-1185">Reference proteome</keyword>